<dbReference type="EMBL" id="JAODUP010000506">
    <property type="protein sequence ID" value="KAK2148271.1"/>
    <property type="molecule type" value="Genomic_DNA"/>
</dbReference>
<proteinExistence type="inferred from homology"/>
<feature type="domain" description="Pyruvate phosphate dikinase AMP/ATP-binding" evidence="4">
    <location>
        <begin position="418"/>
        <end position="738"/>
    </location>
</feature>
<dbReference type="InterPro" id="IPR002192">
    <property type="entry name" value="PPDK_AMP/ATP-bd"/>
</dbReference>
<accession>A0AAD9MYE6</accession>
<evidence type="ECO:0000259" key="4">
    <source>
        <dbReference type="Pfam" id="PF01326"/>
    </source>
</evidence>
<dbReference type="GO" id="GO:0005524">
    <property type="term" value="F:ATP binding"/>
    <property type="evidence" value="ECO:0007669"/>
    <property type="project" value="InterPro"/>
</dbReference>
<dbReference type="GO" id="GO:0016301">
    <property type="term" value="F:kinase activity"/>
    <property type="evidence" value="ECO:0007669"/>
    <property type="project" value="InterPro"/>
</dbReference>
<dbReference type="InterPro" id="IPR036637">
    <property type="entry name" value="Phosphohistidine_dom_sf"/>
</dbReference>
<dbReference type="Gene3D" id="3.50.30.10">
    <property type="entry name" value="Phosphohistidine domain"/>
    <property type="match status" value="1"/>
</dbReference>
<feature type="transmembrane region" description="Helical" evidence="2">
    <location>
        <begin position="43"/>
        <end position="63"/>
    </location>
</feature>
<dbReference type="Pfam" id="PF01326">
    <property type="entry name" value="PPDK_N"/>
    <property type="match status" value="1"/>
</dbReference>
<sequence length="1279" mass="144564">MYTLFDIEIGNKYYYYYLRLVYEQKLMVCVDGCISVKVIQKEYLFIGRWYYIKYVLFLLFFYWRQKQDKNKTKQHDGRQNAGYGKMSYASSEMMEQSQPLTGVDSAVDCVYFSGMNKDGMYLITHLCRRQGRKAEIWLSMLLPDGRFYQSPIHPATMVYNVDDSSFFAAGLKMECLEPMKRWKVSYNGLLRTLEAIQAMAGLTKPDRFQKRAQTKSSTWSSREGLCNEWTKDKGKTVHVSFSFIWNTFSDVFNFDVDINKFLLADAVARETWTEELFQTLKSFRAGYVSLPNATMMPISSTDLDLSTLGEHHNPPDCFNFSFTADGLVYNVKVTSVMHPMYYHEEDWGNVVYEKFSTIEVNGIKGSGISEFAYRRHNSSCPVPQESSLPLLAEPRDVPSEDVTALVLAFTQPGCCTSRLVGGKGCQLGLLTQLQSKDFVIPEGFCLTITSFENHIRSHPELVKHIQMIEDIASNKCPGTLEDACKVFYGVFVSTEMAADVRRETASELIKQFGSNLGDIMFAVRSSAAGEDGAEMSAAGQMDTFLGVKGLHQLFEAIIKCWASQFAVTAVQYRRQHGQPIRCGMGVVIQKMVPADVAGVLFTCDPVTGNPACMVINANYGLGESVVSGSTEPDMITINRSWDNQLVIGKKQVGHKNLQMVLKDSGGVESKNVSGSGDCACCLSDDLILQLGKIGIDLEKRFSDARDIEFAIKDGIIHLLQARPVTSQDQESDFDVMHEFDAALCSDTELITTANIGEMMPSAMSTLTLNMFMKVIDFCGQMMYKKSGTIPRVHDFLKFLYSYNNMGFINLHMMMCLNQNTTFFGDKSMAELSILGETREDFKMEEVIQYHGRRSFLRRLINGYKFIMSRVGSLDRVKKWDSFLETFTIVDRDWSSACELYAMIDKEKPNYAECWFTSMTISSWSAIWATALMAVLSRGKHVWTTQHYSDVAMLLSQCEDVYSADVPAALQEAADWLITNSNTEAGRNFKEFLSRHGHRCIKEAELLEKSWQTEPHKVISVIQTLLSSRSLCREKKIIISVDEAIQKMKTPTTFFGRLILRWTLPRARRAVGCREFGKSVAVKMNEVFKQAYWKLASLMVREGRLPKEELLFFLTHEEIGQLLEKRCGRLVTRAQRRYKLYPKQLEMKYQIVNRGRPVPAEDCMANYKGDFSTTFEIQGMPVSQGVIQGKARVIRTLEEAATIECGEILVVPFTDVGWSPYFPLISGLVTEMGGLLSHGAVVAREYGLPCIVNAQNATFLLKSGDEVILNGTMGTLKLLK</sequence>
<dbReference type="AlphaFoldDB" id="A0AAD9MYE6"/>
<dbReference type="PANTHER" id="PTHR43615">
    <property type="entry name" value="PHOSPHOENOLPYRUVATE SYNTHASE-RELATED"/>
    <property type="match status" value="1"/>
</dbReference>
<dbReference type="Gene3D" id="3.30.470.20">
    <property type="entry name" value="ATP-grasp fold, B domain"/>
    <property type="match status" value="1"/>
</dbReference>
<evidence type="ECO:0000259" key="3">
    <source>
        <dbReference type="Pfam" id="PF00391"/>
    </source>
</evidence>
<evidence type="ECO:0000313" key="6">
    <source>
        <dbReference type="Proteomes" id="UP001208570"/>
    </source>
</evidence>
<dbReference type="InterPro" id="IPR008279">
    <property type="entry name" value="PEP-util_enz_mobile_dom"/>
</dbReference>
<gene>
    <name evidence="5" type="ORF">LSH36_506g02049</name>
</gene>
<evidence type="ECO:0008006" key="7">
    <source>
        <dbReference type="Google" id="ProtNLM"/>
    </source>
</evidence>
<dbReference type="PANTHER" id="PTHR43615:SF1">
    <property type="entry name" value="PPDK_N DOMAIN-CONTAINING PROTEIN"/>
    <property type="match status" value="1"/>
</dbReference>
<keyword evidence="2" id="KW-0812">Transmembrane</keyword>
<dbReference type="Proteomes" id="UP001208570">
    <property type="component" value="Unassembled WGS sequence"/>
</dbReference>
<keyword evidence="2" id="KW-0472">Membrane</keyword>
<evidence type="ECO:0000256" key="2">
    <source>
        <dbReference type="SAM" id="Phobius"/>
    </source>
</evidence>
<protein>
    <recommendedName>
        <fullName evidence="7">Phosphoenolpyruvate synthase</fullName>
    </recommendedName>
</protein>
<evidence type="ECO:0000256" key="1">
    <source>
        <dbReference type="ARBA" id="ARBA00007837"/>
    </source>
</evidence>
<name>A0AAD9MYE6_9ANNE</name>
<dbReference type="InterPro" id="IPR051549">
    <property type="entry name" value="PEP_Utilizing_Enz"/>
</dbReference>
<organism evidence="5 6">
    <name type="scientific">Paralvinella palmiformis</name>
    <dbReference type="NCBI Taxonomy" id="53620"/>
    <lineage>
        <taxon>Eukaryota</taxon>
        <taxon>Metazoa</taxon>
        <taxon>Spiralia</taxon>
        <taxon>Lophotrochozoa</taxon>
        <taxon>Annelida</taxon>
        <taxon>Polychaeta</taxon>
        <taxon>Sedentaria</taxon>
        <taxon>Canalipalpata</taxon>
        <taxon>Terebellida</taxon>
        <taxon>Terebelliformia</taxon>
        <taxon>Alvinellidae</taxon>
        <taxon>Paralvinella</taxon>
    </lineage>
</organism>
<keyword evidence="6" id="KW-1185">Reference proteome</keyword>
<dbReference type="Pfam" id="PF00391">
    <property type="entry name" value="PEP-utilizers"/>
    <property type="match status" value="1"/>
</dbReference>
<dbReference type="Gene3D" id="3.30.1490.20">
    <property type="entry name" value="ATP-grasp fold, A domain"/>
    <property type="match status" value="1"/>
</dbReference>
<dbReference type="SUPFAM" id="SSF56059">
    <property type="entry name" value="Glutathione synthetase ATP-binding domain-like"/>
    <property type="match status" value="1"/>
</dbReference>
<dbReference type="InterPro" id="IPR013815">
    <property type="entry name" value="ATP_grasp_subdomain_1"/>
</dbReference>
<dbReference type="SUPFAM" id="SSF52009">
    <property type="entry name" value="Phosphohistidine domain"/>
    <property type="match status" value="1"/>
</dbReference>
<evidence type="ECO:0000313" key="5">
    <source>
        <dbReference type="EMBL" id="KAK2148271.1"/>
    </source>
</evidence>
<comment type="similarity">
    <text evidence="1">Belongs to the PEP-utilizing enzyme family.</text>
</comment>
<comment type="caution">
    <text evidence="5">The sequence shown here is derived from an EMBL/GenBank/DDBJ whole genome shotgun (WGS) entry which is preliminary data.</text>
</comment>
<feature type="domain" description="PEP-utilising enzyme mobile" evidence="3">
    <location>
        <begin position="1203"/>
        <end position="1273"/>
    </location>
</feature>
<keyword evidence="2" id="KW-1133">Transmembrane helix</keyword>
<reference evidence="5" key="1">
    <citation type="journal article" date="2023" name="Mol. Biol. Evol.">
        <title>Third-Generation Sequencing Reveals the Adaptive Role of the Epigenome in Three Deep-Sea Polychaetes.</title>
        <authorList>
            <person name="Perez M."/>
            <person name="Aroh O."/>
            <person name="Sun Y."/>
            <person name="Lan Y."/>
            <person name="Juniper S.K."/>
            <person name="Young C.R."/>
            <person name="Angers B."/>
            <person name="Qian P.Y."/>
        </authorList>
    </citation>
    <scope>NUCLEOTIDE SEQUENCE</scope>
    <source>
        <strain evidence="5">P08H-3</strain>
    </source>
</reference>